<feature type="domain" description="HTH cro/C1-type" evidence="1">
    <location>
        <begin position="33"/>
        <end position="80"/>
    </location>
</feature>
<dbReference type="GO" id="GO:0003677">
    <property type="term" value="F:DNA binding"/>
    <property type="evidence" value="ECO:0007669"/>
    <property type="project" value="InterPro"/>
</dbReference>
<name>A0A9W6URG6_9ACTN</name>
<dbReference type="SMART" id="SM00530">
    <property type="entry name" value="HTH_XRE"/>
    <property type="match status" value="1"/>
</dbReference>
<dbReference type="Gene3D" id="1.10.260.40">
    <property type="entry name" value="lambda repressor-like DNA-binding domains"/>
    <property type="match status" value="1"/>
</dbReference>
<dbReference type="InterPro" id="IPR001387">
    <property type="entry name" value="Cro/C1-type_HTH"/>
</dbReference>
<evidence type="ECO:0000313" key="2">
    <source>
        <dbReference type="EMBL" id="GLW58304.1"/>
    </source>
</evidence>
<organism evidence="2 3">
    <name type="scientific">Kitasatospora phosalacinea</name>
    <dbReference type="NCBI Taxonomy" id="2065"/>
    <lineage>
        <taxon>Bacteria</taxon>
        <taxon>Bacillati</taxon>
        <taxon>Actinomycetota</taxon>
        <taxon>Actinomycetes</taxon>
        <taxon>Kitasatosporales</taxon>
        <taxon>Streptomycetaceae</taxon>
        <taxon>Kitasatospora</taxon>
    </lineage>
</organism>
<comment type="caution">
    <text evidence="2">The sequence shown here is derived from an EMBL/GenBank/DDBJ whole genome shotgun (WGS) entry which is preliminary data.</text>
</comment>
<gene>
    <name evidence="2" type="ORF">Kpho01_63150</name>
</gene>
<dbReference type="CDD" id="cd00093">
    <property type="entry name" value="HTH_XRE"/>
    <property type="match status" value="1"/>
</dbReference>
<dbReference type="Pfam" id="PF17765">
    <property type="entry name" value="MLTR_LBD"/>
    <property type="match status" value="1"/>
</dbReference>
<dbReference type="AlphaFoldDB" id="A0A9W6URG6"/>
<dbReference type="Proteomes" id="UP001165143">
    <property type="component" value="Unassembled WGS sequence"/>
</dbReference>
<dbReference type="SUPFAM" id="SSF47413">
    <property type="entry name" value="lambda repressor-like DNA-binding domains"/>
    <property type="match status" value="1"/>
</dbReference>
<dbReference type="EMBL" id="BSRX01000050">
    <property type="protein sequence ID" value="GLW58304.1"/>
    <property type="molecule type" value="Genomic_DNA"/>
</dbReference>
<dbReference type="PANTHER" id="PTHR35010">
    <property type="entry name" value="BLL4672 PROTEIN-RELATED"/>
    <property type="match status" value="1"/>
</dbReference>
<dbReference type="InterPro" id="IPR010982">
    <property type="entry name" value="Lambda_DNA-bd_dom_sf"/>
</dbReference>
<dbReference type="Gene3D" id="3.30.450.180">
    <property type="match status" value="1"/>
</dbReference>
<proteinExistence type="predicted"/>
<protein>
    <submittedName>
        <fullName evidence="2">Transcriptional regulator</fullName>
    </submittedName>
</protein>
<sequence length="276" mass="30070">MSELGEFLRQRRARIQPSDVGLPELGRRRRVPGLRREEVAQLAGVSVDYYVRLEQGRGDGVSAEVLDAVARVLRLDATERGHLHDLARPPRGIHRRAPRQVGPGLRLVLDAMALPAFVLDRCMDVRAWNAAADAVIGFSELPPGERNMARHAFLTEHGARLYPEFERVAAETVAHLRLDAARHPDDPELAALVAELNADSSLFAELWARHGVREKASGRKLLLHPRAGELDFGYETLVPPGEPGLLLVVYTAEPGSVTAERLAALTAAAAATAVPA</sequence>
<evidence type="ECO:0000313" key="3">
    <source>
        <dbReference type="Proteomes" id="UP001165143"/>
    </source>
</evidence>
<dbReference type="PANTHER" id="PTHR35010:SF2">
    <property type="entry name" value="BLL4672 PROTEIN"/>
    <property type="match status" value="1"/>
</dbReference>
<dbReference type="PROSITE" id="PS50943">
    <property type="entry name" value="HTH_CROC1"/>
    <property type="match status" value="1"/>
</dbReference>
<evidence type="ECO:0000259" key="1">
    <source>
        <dbReference type="PROSITE" id="PS50943"/>
    </source>
</evidence>
<dbReference type="Pfam" id="PF13560">
    <property type="entry name" value="HTH_31"/>
    <property type="match status" value="1"/>
</dbReference>
<dbReference type="InterPro" id="IPR041413">
    <property type="entry name" value="MLTR_LBD"/>
</dbReference>
<dbReference type="RefSeq" id="WP_033256418.1">
    <property type="nucleotide sequence ID" value="NZ_BSRX01000050.1"/>
</dbReference>
<dbReference type="OrthoDB" id="3542608at2"/>
<reference evidence="2" key="1">
    <citation type="submission" date="2023-02" db="EMBL/GenBank/DDBJ databases">
        <title>Kitasatospora phosalacinea NBRC 14362.</title>
        <authorList>
            <person name="Ichikawa N."/>
            <person name="Sato H."/>
            <person name="Tonouchi N."/>
        </authorList>
    </citation>
    <scope>NUCLEOTIDE SEQUENCE</scope>
    <source>
        <strain evidence="2">NBRC 14362</strain>
    </source>
</reference>
<accession>A0A9W6URG6</accession>